<dbReference type="AlphaFoldDB" id="A0A9D2KGW2"/>
<keyword evidence="6" id="KW-1003">Cell membrane</keyword>
<evidence type="ECO:0000256" key="6">
    <source>
        <dbReference type="RuleBase" id="RU363041"/>
    </source>
</evidence>
<feature type="transmembrane region" description="Helical" evidence="6">
    <location>
        <begin position="43"/>
        <end position="65"/>
    </location>
</feature>
<keyword evidence="5 6" id="KW-0472">Membrane</keyword>
<evidence type="ECO:0000256" key="1">
    <source>
        <dbReference type="ARBA" id="ARBA00004141"/>
    </source>
</evidence>
<dbReference type="GO" id="GO:0005886">
    <property type="term" value="C:plasma membrane"/>
    <property type="evidence" value="ECO:0007669"/>
    <property type="project" value="UniProtKB-SubCell"/>
</dbReference>
<evidence type="ECO:0000256" key="4">
    <source>
        <dbReference type="ARBA" id="ARBA00022989"/>
    </source>
</evidence>
<feature type="transmembrane region" description="Helical" evidence="6">
    <location>
        <begin position="104"/>
        <end position="122"/>
    </location>
</feature>
<accession>A0A9D2KGW2</accession>
<evidence type="ECO:0000313" key="8">
    <source>
        <dbReference type="Proteomes" id="UP000824220"/>
    </source>
</evidence>
<feature type="transmembrane region" description="Helical" evidence="6">
    <location>
        <begin position="77"/>
        <end position="98"/>
    </location>
</feature>
<reference evidence="7" key="2">
    <citation type="submission" date="2021-04" db="EMBL/GenBank/DDBJ databases">
        <authorList>
            <person name="Gilroy R."/>
        </authorList>
    </citation>
    <scope>NUCLEOTIDE SEQUENCE</scope>
    <source>
        <strain evidence="7">ChiHjej8B7-3636</strain>
    </source>
</reference>
<organism evidence="7 8">
    <name type="scientific">Candidatus Microbacterium stercoravium</name>
    <dbReference type="NCBI Taxonomy" id="2838697"/>
    <lineage>
        <taxon>Bacteria</taxon>
        <taxon>Bacillati</taxon>
        <taxon>Actinomycetota</taxon>
        <taxon>Actinomycetes</taxon>
        <taxon>Micrococcales</taxon>
        <taxon>Microbacteriaceae</taxon>
        <taxon>Microbacterium</taxon>
    </lineage>
</organism>
<comment type="subcellular location">
    <subcellularLocation>
        <location evidence="6">Cell membrane</location>
        <topology evidence="6">Multi-pass membrane protein</topology>
    </subcellularLocation>
    <subcellularLocation>
        <location evidence="1">Membrane</location>
        <topology evidence="1">Multi-pass membrane protein</topology>
    </subcellularLocation>
</comment>
<evidence type="ECO:0000313" key="7">
    <source>
        <dbReference type="EMBL" id="HJA05129.1"/>
    </source>
</evidence>
<feature type="transmembrane region" description="Helical" evidence="6">
    <location>
        <begin position="147"/>
        <end position="175"/>
    </location>
</feature>
<evidence type="ECO:0000256" key="3">
    <source>
        <dbReference type="ARBA" id="ARBA00022692"/>
    </source>
</evidence>
<gene>
    <name evidence="7" type="ORF">H9800_09775</name>
</gene>
<feature type="transmembrane region" description="Helical" evidence="6">
    <location>
        <begin position="9"/>
        <end position="37"/>
    </location>
</feature>
<feature type="transmembrane region" description="Helical" evidence="6">
    <location>
        <begin position="181"/>
        <end position="206"/>
    </location>
</feature>
<keyword evidence="3 6" id="KW-0812">Transmembrane</keyword>
<dbReference type="InterPro" id="IPR002781">
    <property type="entry name" value="TM_pro_TauE-like"/>
</dbReference>
<reference evidence="7" key="1">
    <citation type="journal article" date="2021" name="PeerJ">
        <title>Extensive microbial diversity within the chicken gut microbiome revealed by metagenomics and culture.</title>
        <authorList>
            <person name="Gilroy R."/>
            <person name="Ravi A."/>
            <person name="Getino M."/>
            <person name="Pursley I."/>
            <person name="Horton D.L."/>
            <person name="Alikhan N.F."/>
            <person name="Baker D."/>
            <person name="Gharbi K."/>
            <person name="Hall N."/>
            <person name="Watson M."/>
            <person name="Adriaenssens E.M."/>
            <person name="Foster-Nyarko E."/>
            <person name="Jarju S."/>
            <person name="Secka A."/>
            <person name="Antonio M."/>
            <person name="Oren A."/>
            <person name="Chaudhuri R.R."/>
            <person name="La Ragione R."/>
            <person name="Hildebrand F."/>
            <person name="Pallen M.J."/>
        </authorList>
    </citation>
    <scope>NUCLEOTIDE SEQUENCE</scope>
    <source>
        <strain evidence="7">ChiHjej8B7-3636</strain>
    </source>
</reference>
<comment type="caution">
    <text evidence="7">The sequence shown here is derived from an EMBL/GenBank/DDBJ whole genome shotgun (WGS) entry which is preliminary data.</text>
</comment>
<dbReference type="EMBL" id="DXAM01000140">
    <property type="protein sequence ID" value="HJA05129.1"/>
    <property type="molecule type" value="Genomic_DNA"/>
</dbReference>
<proteinExistence type="inferred from homology"/>
<name>A0A9D2KGW2_9MICO</name>
<dbReference type="PANTHER" id="PTHR43701:SF2">
    <property type="entry name" value="MEMBRANE TRANSPORTER PROTEIN YJNA-RELATED"/>
    <property type="match status" value="1"/>
</dbReference>
<dbReference type="InterPro" id="IPR051598">
    <property type="entry name" value="TSUP/Inactive_protease-like"/>
</dbReference>
<comment type="similarity">
    <text evidence="2 6">Belongs to the 4-toluene sulfonate uptake permease (TSUP) (TC 2.A.102) family.</text>
</comment>
<feature type="transmembrane region" description="Helical" evidence="6">
    <location>
        <begin position="213"/>
        <end position="233"/>
    </location>
</feature>
<dbReference type="PANTHER" id="PTHR43701">
    <property type="entry name" value="MEMBRANE TRANSPORTER PROTEIN MJ0441-RELATED"/>
    <property type="match status" value="1"/>
</dbReference>
<protein>
    <recommendedName>
        <fullName evidence="6">Probable membrane transporter protein</fullName>
    </recommendedName>
</protein>
<keyword evidence="4 6" id="KW-1133">Transmembrane helix</keyword>
<dbReference type="Proteomes" id="UP000824220">
    <property type="component" value="Unassembled WGS sequence"/>
</dbReference>
<sequence length="258" mass="26376">MGDLVWHSLVLIGLVGGIGIAALGPGGVIVTIGLFALTDLSPSAVAGTAIVTHVATGLMGTAVYLRSGQLRDPATRRMSTVLAASAVAGTLAGVLLNTVLPGRYFGPLLGGFIAIVALLVLYRDRYDRRLARAGGPPRTRPRRSLPLLIALGLGISIVSGLFGVGGPMIAVPVLVAIGVPLLPALAASQAQSVIIALVGSIGYASLDAIDWPLALLVGIPEVIGVVIGWRIAHSVPTRGLTYGLVVVLLALVPYLMLR</sequence>
<evidence type="ECO:0000256" key="5">
    <source>
        <dbReference type="ARBA" id="ARBA00023136"/>
    </source>
</evidence>
<feature type="transmembrane region" description="Helical" evidence="6">
    <location>
        <begin position="239"/>
        <end position="257"/>
    </location>
</feature>
<dbReference type="Pfam" id="PF01925">
    <property type="entry name" value="TauE"/>
    <property type="match status" value="1"/>
</dbReference>
<evidence type="ECO:0000256" key="2">
    <source>
        <dbReference type="ARBA" id="ARBA00009142"/>
    </source>
</evidence>